<reference evidence="1 2" key="1">
    <citation type="submission" date="2018-06" db="EMBL/GenBank/DDBJ databases">
        <title>A transcriptomic atlas of mushroom development highlights an independent origin of complex multicellularity.</title>
        <authorList>
            <consortium name="DOE Joint Genome Institute"/>
            <person name="Krizsan K."/>
            <person name="Almasi E."/>
            <person name="Merenyi Z."/>
            <person name="Sahu N."/>
            <person name="Viragh M."/>
            <person name="Koszo T."/>
            <person name="Mondo S."/>
            <person name="Kiss B."/>
            <person name="Balint B."/>
            <person name="Kues U."/>
            <person name="Barry K."/>
            <person name="Hegedus J.C."/>
            <person name="Henrissat B."/>
            <person name="Johnson J."/>
            <person name="Lipzen A."/>
            <person name="Ohm R."/>
            <person name="Nagy I."/>
            <person name="Pangilinan J."/>
            <person name="Yan J."/>
            <person name="Xiong Y."/>
            <person name="Grigoriev I.V."/>
            <person name="Hibbett D.S."/>
            <person name="Nagy L.G."/>
        </authorList>
    </citation>
    <scope>NUCLEOTIDE SEQUENCE [LARGE SCALE GENOMIC DNA]</scope>
    <source>
        <strain evidence="1 2">SZMC22713</strain>
    </source>
</reference>
<dbReference type="EMBL" id="ML170172">
    <property type="protein sequence ID" value="TDL22890.1"/>
    <property type="molecule type" value="Genomic_DNA"/>
</dbReference>
<protein>
    <submittedName>
        <fullName evidence="1">Uncharacterized protein</fullName>
    </submittedName>
</protein>
<name>A0A4Y7Q7S5_9AGAM</name>
<evidence type="ECO:0000313" key="1">
    <source>
        <dbReference type="EMBL" id="TDL22890.1"/>
    </source>
</evidence>
<gene>
    <name evidence="1" type="ORF">BD410DRAFT_787700</name>
</gene>
<dbReference type="VEuPathDB" id="FungiDB:BD410DRAFT_787700"/>
<accession>A0A4Y7Q7S5</accession>
<proteinExistence type="predicted"/>
<organism evidence="1 2">
    <name type="scientific">Rickenella mellea</name>
    <dbReference type="NCBI Taxonomy" id="50990"/>
    <lineage>
        <taxon>Eukaryota</taxon>
        <taxon>Fungi</taxon>
        <taxon>Dikarya</taxon>
        <taxon>Basidiomycota</taxon>
        <taxon>Agaricomycotina</taxon>
        <taxon>Agaricomycetes</taxon>
        <taxon>Hymenochaetales</taxon>
        <taxon>Rickenellaceae</taxon>
        <taxon>Rickenella</taxon>
    </lineage>
</organism>
<dbReference type="Proteomes" id="UP000294933">
    <property type="component" value="Unassembled WGS sequence"/>
</dbReference>
<evidence type="ECO:0000313" key="2">
    <source>
        <dbReference type="Proteomes" id="UP000294933"/>
    </source>
</evidence>
<dbReference type="AlphaFoldDB" id="A0A4Y7Q7S5"/>
<sequence length="113" mass="11610">MQVSRAERRTVAGQFMSLTVTGKIAGAFATPTRAACAVRHTASSLVVSCSRRSSPGSASSNISAAPLSNLSLMSVETEIIWRCGCAALCNGIATLCDVARQASLAPRLAHACA</sequence>
<keyword evidence="2" id="KW-1185">Reference proteome</keyword>